<dbReference type="OrthoDB" id="9805856at2"/>
<evidence type="ECO:0000313" key="2">
    <source>
        <dbReference type="EMBL" id="TCL39107.1"/>
    </source>
</evidence>
<dbReference type="SMART" id="SM00530">
    <property type="entry name" value="HTH_XRE"/>
    <property type="match status" value="1"/>
</dbReference>
<dbReference type="CDD" id="cd00093">
    <property type="entry name" value="HTH_XRE"/>
    <property type="match status" value="1"/>
</dbReference>
<accession>A0A4R1Q4B9</accession>
<keyword evidence="3" id="KW-1185">Reference proteome</keyword>
<dbReference type="Proteomes" id="UP000295063">
    <property type="component" value="Unassembled WGS sequence"/>
</dbReference>
<evidence type="ECO:0000313" key="3">
    <source>
        <dbReference type="Proteomes" id="UP000295063"/>
    </source>
</evidence>
<dbReference type="InterPro" id="IPR001387">
    <property type="entry name" value="Cro/C1-type_HTH"/>
</dbReference>
<protein>
    <submittedName>
        <fullName evidence="2">DNA-binding XRE family transcriptional regulator</fullName>
    </submittedName>
</protein>
<comment type="caution">
    <text evidence="2">The sequence shown here is derived from an EMBL/GenBank/DDBJ whole genome shotgun (WGS) entry which is preliminary data.</text>
</comment>
<feature type="domain" description="HTH cro/C1-type" evidence="1">
    <location>
        <begin position="13"/>
        <end position="57"/>
    </location>
</feature>
<gene>
    <name evidence="2" type="ORF">EV210_10212</name>
</gene>
<reference evidence="2 3" key="1">
    <citation type="submission" date="2019-03" db="EMBL/GenBank/DDBJ databases">
        <title>Genomic Encyclopedia of Type Strains, Phase IV (KMG-IV): sequencing the most valuable type-strain genomes for metagenomic binning, comparative biology and taxonomic classification.</title>
        <authorList>
            <person name="Goeker M."/>
        </authorList>
    </citation>
    <scope>NUCLEOTIDE SEQUENCE [LARGE SCALE GENOMIC DNA]</scope>
    <source>
        <strain evidence="2 3">DSM 15969</strain>
    </source>
</reference>
<dbReference type="RefSeq" id="WP_132075136.1">
    <property type="nucleotide sequence ID" value="NZ_SLUI01000002.1"/>
</dbReference>
<name>A0A4R1Q4B9_9FIRM</name>
<proteinExistence type="predicted"/>
<dbReference type="AlphaFoldDB" id="A0A4R1Q4B9"/>
<keyword evidence="2" id="KW-0238">DNA-binding</keyword>
<dbReference type="Gene3D" id="1.10.260.40">
    <property type="entry name" value="lambda repressor-like DNA-binding domains"/>
    <property type="match status" value="1"/>
</dbReference>
<dbReference type="Pfam" id="PF01381">
    <property type="entry name" value="HTH_3"/>
    <property type="match status" value="1"/>
</dbReference>
<dbReference type="GO" id="GO:0003677">
    <property type="term" value="F:DNA binding"/>
    <property type="evidence" value="ECO:0007669"/>
    <property type="project" value="UniProtKB-KW"/>
</dbReference>
<dbReference type="SUPFAM" id="SSF47413">
    <property type="entry name" value="lambda repressor-like DNA-binding domains"/>
    <property type="match status" value="1"/>
</dbReference>
<dbReference type="EMBL" id="SLUI01000002">
    <property type="protein sequence ID" value="TCL39107.1"/>
    <property type="molecule type" value="Genomic_DNA"/>
</dbReference>
<dbReference type="PROSITE" id="PS50943">
    <property type="entry name" value="HTH_CROC1"/>
    <property type="match status" value="1"/>
</dbReference>
<evidence type="ECO:0000259" key="1">
    <source>
        <dbReference type="PROSITE" id="PS50943"/>
    </source>
</evidence>
<organism evidence="2 3">
    <name type="scientific">Anaerospora hongkongensis</name>
    <dbReference type="NCBI Taxonomy" id="244830"/>
    <lineage>
        <taxon>Bacteria</taxon>
        <taxon>Bacillati</taxon>
        <taxon>Bacillota</taxon>
        <taxon>Negativicutes</taxon>
        <taxon>Selenomonadales</taxon>
        <taxon>Sporomusaceae</taxon>
        <taxon>Anaerospora</taxon>
    </lineage>
</organism>
<sequence length="71" mass="8379">MRIKLIQFRGDRSQEEMGRKYGVSQQSWSYWERGVKNPSALTMKRIEEDSGVPMEVLFPDIFKNPKIEQSN</sequence>
<dbReference type="InterPro" id="IPR010982">
    <property type="entry name" value="Lambda_DNA-bd_dom_sf"/>
</dbReference>